<dbReference type="GO" id="GO:0005634">
    <property type="term" value="C:nucleus"/>
    <property type="evidence" value="ECO:0007669"/>
    <property type="project" value="UniProtKB-SubCell"/>
</dbReference>
<dbReference type="EMBL" id="CAXHTB010000003">
    <property type="protein sequence ID" value="CAL0302766.1"/>
    <property type="molecule type" value="Genomic_DNA"/>
</dbReference>
<dbReference type="InterPro" id="IPR016177">
    <property type="entry name" value="DNA-bd_dom_sf"/>
</dbReference>
<comment type="caution">
    <text evidence="7">The sequence shown here is derived from an EMBL/GenBank/DDBJ whole genome shotgun (WGS) entry which is preliminary data.</text>
</comment>
<proteinExistence type="predicted"/>
<dbReference type="Proteomes" id="UP001497480">
    <property type="component" value="Unassembled WGS sequence"/>
</dbReference>
<gene>
    <name evidence="7" type="ORF">LLUT_LOCUS3826</name>
</gene>
<evidence type="ECO:0000256" key="5">
    <source>
        <dbReference type="ARBA" id="ARBA00023242"/>
    </source>
</evidence>
<dbReference type="Gene3D" id="3.30.890.10">
    <property type="entry name" value="Methyl-cpg-binding Protein 2, Chain A"/>
    <property type="match status" value="1"/>
</dbReference>
<name>A0AAV1W0K5_LUPLU</name>
<keyword evidence="4" id="KW-0804">Transcription</keyword>
<feature type="compositionally biased region" description="Basic residues" evidence="6">
    <location>
        <begin position="176"/>
        <end position="198"/>
    </location>
</feature>
<sequence>MDQGLTREESDSMAEKDFINPSFVHEPMTTSRVQLHHVYLEKKLLDRISESMEDQISEIIEQIKAPEKPQNDGEQVDQVDQVDQPSPPVMRATDVGDSTVNKVSLIIEDGDKSASNNNPTFSVKERLQDWKIEQKQRKLGSSKYYIYHHSRSGKMFRSKVEVVRFVLTETCPPKPSTRRKKSRKGKKRYNKRNKTPKKTSKDERTTVGEVISQNIVEGVVSNQLNDAATVNQDPILGFNASTIETKVYSNHEELQIYDLMSPEEILNEYSIAFHRGEL</sequence>
<protein>
    <recommendedName>
        <fullName evidence="9">MBD domain-containing protein</fullName>
    </recommendedName>
</protein>
<accession>A0AAV1W0K5</accession>
<dbReference type="SUPFAM" id="SSF54171">
    <property type="entry name" value="DNA-binding domain"/>
    <property type="match status" value="1"/>
</dbReference>
<keyword evidence="8" id="KW-1185">Reference proteome</keyword>
<evidence type="ECO:0000256" key="3">
    <source>
        <dbReference type="ARBA" id="ARBA00023125"/>
    </source>
</evidence>
<keyword evidence="5" id="KW-0539">Nucleus</keyword>
<evidence type="ECO:0000313" key="7">
    <source>
        <dbReference type="EMBL" id="CAL0302766.1"/>
    </source>
</evidence>
<dbReference type="AlphaFoldDB" id="A0AAV1W0K5"/>
<evidence type="ECO:0000256" key="1">
    <source>
        <dbReference type="ARBA" id="ARBA00004123"/>
    </source>
</evidence>
<feature type="region of interest" description="Disordered" evidence="6">
    <location>
        <begin position="171"/>
        <end position="205"/>
    </location>
</feature>
<keyword evidence="2" id="KW-0805">Transcription regulation</keyword>
<reference evidence="7 8" key="1">
    <citation type="submission" date="2024-03" db="EMBL/GenBank/DDBJ databases">
        <authorList>
            <person name="Martinez-Hernandez J."/>
        </authorList>
    </citation>
    <scope>NUCLEOTIDE SEQUENCE [LARGE SCALE GENOMIC DNA]</scope>
</reference>
<evidence type="ECO:0000313" key="8">
    <source>
        <dbReference type="Proteomes" id="UP001497480"/>
    </source>
</evidence>
<evidence type="ECO:0008006" key="9">
    <source>
        <dbReference type="Google" id="ProtNLM"/>
    </source>
</evidence>
<evidence type="ECO:0000256" key="2">
    <source>
        <dbReference type="ARBA" id="ARBA00023015"/>
    </source>
</evidence>
<dbReference type="GO" id="GO:0003677">
    <property type="term" value="F:DNA binding"/>
    <property type="evidence" value="ECO:0007669"/>
    <property type="project" value="UniProtKB-KW"/>
</dbReference>
<comment type="subcellular location">
    <subcellularLocation>
        <location evidence="1">Nucleus</location>
    </subcellularLocation>
</comment>
<feature type="compositionally biased region" description="Basic and acidic residues" evidence="6">
    <location>
        <begin position="1"/>
        <end position="18"/>
    </location>
</feature>
<feature type="region of interest" description="Disordered" evidence="6">
    <location>
        <begin position="62"/>
        <end position="94"/>
    </location>
</feature>
<feature type="region of interest" description="Disordered" evidence="6">
    <location>
        <begin position="1"/>
        <end position="20"/>
    </location>
</feature>
<keyword evidence="3" id="KW-0238">DNA-binding</keyword>
<evidence type="ECO:0000256" key="4">
    <source>
        <dbReference type="ARBA" id="ARBA00023163"/>
    </source>
</evidence>
<organism evidence="7 8">
    <name type="scientific">Lupinus luteus</name>
    <name type="common">European yellow lupine</name>
    <dbReference type="NCBI Taxonomy" id="3873"/>
    <lineage>
        <taxon>Eukaryota</taxon>
        <taxon>Viridiplantae</taxon>
        <taxon>Streptophyta</taxon>
        <taxon>Embryophyta</taxon>
        <taxon>Tracheophyta</taxon>
        <taxon>Spermatophyta</taxon>
        <taxon>Magnoliopsida</taxon>
        <taxon>eudicotyledons</taxon>
        <taxon>Gunneridae</taxon>
        <taxon>Pentapetalae</taxon>
        <taxon>rosids</taxon>
        <taxon>fabids</taxon>
        <taxon>Fabales</taxon>
        <taxon>Fabaceae</taxon>
        <taxon>Papilionoideae</taxon>
        <taxon>50 kb inversion clade</taxon>
        <taxon>genistoids sensu lato</taxon>
        <taxon>core genistoids</taxon>
        <taxon>Genisteae</taxon>
        <taxon>Lupinus</taxon>
    </lineage>
</organism>
<evidence type="ECO:0000256" key="6">
    <source>
        <dbReference type="SAM" id="MobiDB-lite"/>
    </source>
</evidence>